<gene>
    <name evidence="5" type="ORF">PF001_g23983</name>
    <name evidence="4" type="ORF">PF011_g23517</name>
</gene>
<dbReference type="Pfam" id="PF00098">
    <property type="entry name" value="zf-CCHC"/>
    <property type="match status" value="1"/>
</dbReference>
<keyword evidence="1" id="KW-0479">Metal-binding</keyword>
<keyword evidence="1" id="KW-0862">Zinc</keyword>
<evidence type="ECO:0000313" key="6">
    <source>
        <dbReference type="Proteomes" id="UP000437068"/>
    </source>
</evidence>
<protein>
    <recommendedName>
        <fullName evidence="3">CCHC-type domain-containing protein</fullName>
    </recommendedName>
</protein>
<feature type="domain" description="CCHC-type" evidence="3">
    <location>
        <begin position="246"/>
        <end position="262"/>
    </location>
</feature>
<dbReference type="EMBL" id="QXGE01002546">
    <property type="protein sequence ID" value="KAE9280978.1"/>
    <property type="molecule type" value="Genomic_DNA"/>
</dbReference>
<evidence type="ECO:0000256" key="1">
    <source>
        <dbReference type="PROSITE-ProRule" id="PRU00047"/>
    </source>
</evidence>
<comment type="caution">
    <text evidence="4">The sequence shown here is derived from an EMBL/GenBank/DDBJ whole genome shotgun (WGS) entry which is preliminary data.</text>
</comment>
<accession>A0A6A3I8J3</accession>
<proteinExistence type="predicted"/>
<evidence type="ECO:0000259" key="3">
    <source>
        <dbReference type="PROSITE" id="PS50158"/>
    </source>
</evidence>
<dbReference type="Proteomes" id="UP000460718">
    <property type="component" value="Unassembled WGS sequence"/>
</dbReference>
<organism evidence="4 7">
    <name type="scientific">Phytophthora fragariae</name>
    <dbReference type="NCBI Taxonomy" id="53985"/>
    <lineage>
        <taxon>Eukaryota</taxon>
        <taxon>Sar</taxon>
        <taxon>Stramenopiles</taxon>
        <taxon>Oomycota</taxon>
        <taxon>Peronosporomycetes</taxon>
        <taxon>Peronosporales</taxon>
        <taxon>Peronosporaceae</taxon>
        <taxon>Phytophthora</taxon>
    </lineage>
</organism>
<dbReference type="InterPro" id="IPR001878">
    <property type="entry name" value="Znf_CCHC"/>
</dbReference>
<evidence type="ECO:0000313" key="4">
    <source>
        <dbReference type="EMBL" id="KAE8977772.1"/>
    </source>
</evidence>
<feature type="region of interest" description="Disordered" evidence="2">
    <location>
        <begin position="281"/>
        <end position="326"/>
    </location>
</feature>
<evidence type="ECO:0000313" key="7">
    <source>
        <dbReference type="Proteomes" id="UP000460718"/>
    </source>
</evidence>
<dbReference type="PROSITE" id="PS50158">
    <property type="entry name" value="ZF_CCHC"/>
    <property type="match status" value="1"/>
</dbReference>
<dbReference type="EMBL" id="QXFW01002522">
    <property type="protein sequence ID" value="KAE8977772.1"/>
    <property type="molecule type" value="Genomic_DNA"/>
</dbReference>
<evidence type="ECO:0000256" key="2">
    <source>
        <dbReference type="SAM" id="MobiDB-lite"/>
    </source>
</evidence>
<dbReference type="InterPro" id="IPR036875">
    <property type="entry name" value="Znf_CCHC_sf"/>
</dbReference>
<dbReference type="Proteomes" id="UP000437068">
    <property type="component" value="Unassembled WGS sequence"/>
</dbReference>
<dbReference type="GO" id="GO:0003676">
    <property type="term" value="F:nucleic acid binding"/>
    <property type="evidence" value="ECO:0007669"/>
    <property type="project" value="InterPro"/>
</dbReference>
<evidence type="ECO:0000313" key="5">
    <source>
        <dbReference type="EMBL" id="KAE9280978.1"/>
    </source>
</evidence>
<dbReference type="GO" id="GO:0008270">
    <property type="term" value="F:zinc ion binding"/>
    <property type="evidence" value="ECO:0007669"/>
    <property type="project" value="UniProtKB-KW"/>
</dbReference>
<dbReference type="SUPFAM" id="SSF57756">
    <property type="entry name" value="Retrovirus zinc finger-like domains"/>
    <property type="match status" value="1"/>
</dbReference>
<keyword evidence="1" id="KW-0863">Zinc-finger</keyword>
<sequence length="433" mass="49056">MELTSTTKVSYRRGLCDLQRGQKKTVAICGNYYVEATSSNINYVSAQELHTVVNRWDALEALIVSHGIKSRHQGTWPAIRCLQRSVAHATSGTSVFAFRLCFESEQTANAVYKAYLQQAEELTHDIPHSYTIRLTPVTNCEWEPEREKLFRPAAGMERALFERKLHIFGFKPELVYEHVEAEIRRLGYMSVTIEVRSGRTSGTIMLKNKEDAERMYDAYGVHQRGRIYIGNIKLFVNKPGENGKMRCFRCDETGHFSKDCDQAPGQGGLNTHRSSYWRNAAPHERGNSTRNPLSGPGHYHNDTTQRREVHARNKPMTATQQDHQDGPRQLELTDVDKLAKRFEPIVQSLVTAQMEAQSRKLAQQLEHALEHQTQLVESKLKNHEDTIASMQTLQRETKAEINGVAALLSRMASHLNIPNFGEGGLESGTGPRK</sequence>
<dbReference type="Gene3D" id="4.10.60.10">
    <property type="entry name" value="Zinc finger, CCHC-type"/>
    <property type="match status" value="1"/>
</dbReference>
<dbReference type="SMART" id="SM00343">
    <property type="entry name" value="ZnF_C2HC"/>
    <property type="match status" value="1"/>
</dbReference>
<reference evidence="4 7" key="1">
    <citation type="submission" date="2018-09" db="EMBL/GenBank/DDBJ databases">
        <title>Genomic investigation of the strawberry pathogen Phytophthora fragariae indicates pathogenicity is determined by transcriptional variation in three key races.</title>
        <authorList>
            <person name="Adams T.M."/>
            <person name="Armitage A.D."/>
            <person name="Sobczyk M.K."/>
            <person name="Bates H.J."/>
            <person name="Dunwell J.M."/>
            <person name="Nellist C.F."/>
            <person name="Harrison R.J."/>
        </authorList>
    </citation>
    <scope>NUCLEOTIDE SEQUENCE [LARGE SCALE GENOMIC DNA]</scope>
    <source>
        <strain evidence="5 6">A4</strain>
        <strain evidence="4 7">SCRP245</strain>
    </source>
</reference>
<name>A0A6A3I8J3_9STRA</name>
<dbReference type="AlphaFoldDB" id="A0A6A3I8J3"/>
<feature type="compositionally biased region" description="Basic and acidic residues" evidence="2">
    <location>
        <begin position="299"/>
        <end position="311"/>
    </location>
</feature>